<evidence type="ECO:0000313" key="3">
    <source>
        <dbReference type="Proteomes" id="UP001396334"/>
    </source>
</evidence>
<comment type="caution">
    <text evidence="2">The sequence shown here is derived from an EMBL/GenBank/DDBJ whole genome shotgun (WGS) entry which is preliminary data.</text>
</comment>
<dbReference type="InterPro" id="IPR044730">
    <property type="entry name" value="RNase_H-like_dom_plant"/>
</dbReference>
<name>A0ABR1Z6I7_9ROSI</name>
<sequence>MENRLVFSCTAATPPAPIVVCDMVDSNENWNRSRFSSILPQGVLDRGDFLSCRVRLTREYMAEFNKPHVTVSQTSEVTSRWRKPPLGWIKANSDGVHGIDSLASARGVICDDQGRWVYGYARSLGRCSVFMVELWAAHDILLVAWDLGFHQVQMETDNLDVAQILQGSSDALVACSLVDVILMILAQQWTVSIRHITMDQTW</sequence>
<feature type="domain" description="RNase H type-1" evidence="1">
    <location>
        <begin position="92"/>
        <end position="197"/>
    </location>
</feature>
<proteinExistence type="predicted"/>
<dbReference type="Gene3D" id="3.30.420.10">
    <property type="entry name" value="Ribonuclease H-like superfamily/Ribonuclease H"/>
    <property type="match status" value="1"/>
</dbReference>
<organism evidence="2 3">
    <name type="scientific">Hibiscus sabdariffa</name>
    <name type="common">roselle</name>
    <dbReference type="NCBI Taxonomy" id="183260"/>
    <lineage>
        <taxon>Eukaryota</taxon>
        <taxon>Viridiplantae</taxon>
        <taxon>Streptophyta</taxon>
        <taxon>Embryophyta</taxon>
        <taxon>Tracheophyta</taxon>
        <taxon>Spermatophyta</taxon>
        <taxon>Magnoliopsida</taxon>
        <taxon>eudicotyledons</taxon>
        <taxon>Gunneridae</taxon>
        <taxon>Pentapetalae</taxon>
        <taxon>rosids</taxon>
        <taxon>malvids</taxon>
        <taxon>Malvales</taxon>
        <taxon>Malvaceae</taxon>
        <taxon>Malvoideae</taxon>
        <taxon>Hibiscus</taxon>
    </lineage>
</organism>
<dbReference type="Pfam" id="PF13456">
    <property type="entry name" value="RVT_3"/>
    <property type="match status" value="1"/>
</dbReference>
<evidence type="ECO:0000313" key="2">
    <source>
        <dbReference type="EMBL" id="KAK8474677.1"/>
    </source>
</evidence>
<dbReference type="InterPro" id="IPR002156">
    <property type="entry name" value="RNaseH_domain"/>
</dbReference>
<gene>
    <name evidence="2" type="ORF">V6N11_034727</name>
</gene>
<keyword evidence="3" id="KW-1185">Reference proteome</keyword>
<dbReference type="Proteomes" id="UP001396334">
    <property type="component" value="Unassembled WGS sequence"/>
</dbReference>
<dbReference type="PANTHER" id="PTHR47723">
    <property type="entry name" value="OS05G0353850 PROTEIN"/>
    <property type="match status" value="1"/>
</dbReference>
<protein>
    <recommendedName>
        <fullName evidence="1">RNase H type-1 domain-containing protein</fullName>
    </recommendedName>
</protein>
<dbReference type="CDD" id="cd06222">
    <property type="entry name" value="RNase_H_like"/>
    <property type="match status" value="1"/>
</dbReference>
<accession>A0ABR1Z6I7</accession>
<dbReference type="InterPro" id="IPR053151">
    <property type="entry name" value="RNase_H-like"/>
</dbReference>
<dbReference type="EMBL" id="JBBPBN010002622">
    <property type="protein sequence ID" value="KAK8474677.1"/>
    <property type="molecule type" value="Genomic_DNA"/>
</dbReference>
<evidence type="ECO:0000259" key="1">
    <source>
        <dbReference type="Pfam" id="PF13456"/>
    </source>
</evidence>
<dbReference type="SUPFAM" id="SSF53098">
    <property type="entry name" value="Ribonuclease H-like"/>
    <property type="match status" value="1"/>
</dbReference>
<reference evidence="2 3" key="1">
    <citation type="journal article" date="2024" name="G3 (Bethesda)">
        <title>Genome assembly of Hibiscus sabdariffa L. provides insights into metabolisms of medicinal natural products.</title>
        <authorList>
            <person name="Kim T."/>
        </authorList>
    </citation>
    <scope>NUCLEOTIDE SEQUENCE [LARGE SCALE GENOMIC DNA]</scope>
    <source>
        <strain evidence="2">TK-2024</strain>
        <tissue evidence="2">Old leaves</tissue>
    </source>
</reference>
<dbReference type="PANTHER" id="PTHR47723:SF13">
    <property type="entry name" value="PUTATIVE-RELATED"/>
    <property type="match status" value="1"/>
</dbReference>
<dbReference type="InterPro" id="IPR012337">
    <property type="entry name" value="RNaseH-like_sf"/>
</dbReference>
<dbReference type="InterPro" id="IPR036397">
    <property type="entry name" value="RNaseH_sf"/>
</dbReference>